<gene>
    <name evidence="1" type="ORF">TTHERM_000802399</name>
</gene>
<dbReference type="Proteomes" id="UP000009168">
    <property type="component" value="Unassembled WGS sequence"/>
</dbReference>
<dbReference type="KEGG" id="tet:TTHERM_000802399"/>
<evidence type="ECO:0000313" key="1">
    <source>
        <dbReference type="EMBL" id="EWS75353.1"/>
    </source>
</evidence>
<reference evidence="2" key="1">
    <citation type="journal article" date="2006" name="PLoS Biol.">
        <title>Macronuclear genome sequence of the ciliate Tetrahymena thermophila, a model eukaryote.</title>
        <authorList>
            <person name="Eisen J.A."/>
            <person name="Coyne R.S."/>
            <person name="Wu M."/>
            <person name="Wu D."/>
            <person name="Thiagarajan M."/>
            <person name="Wortman J.R."/>
            <person name="Badger J.H."/>
            <person name="Ren Q."/>
            <person name="Amedeo P."/>
            <person name="Jones K.M."/>
            <person name="Tallon L.J."/>
            <person name="Delcher A.L."/>
            <person name="Salzberg S.L."/>
            <person name="Silva J.C."/>
            <person name="Haas B.J."/>
            <person name="Majoros W.H."/>
            <person name="Farzad M."/>
            <person name="Carlton J.M."/>
            <person name="Smith R.K. Jr."/>
            <person name="Garg J."/>
            <person name="Pearlman R.E."/>
            <person name="Karrer K.M."/>
            <person name="Sun L."/>
            <person name="Manning G."/>
            <person name="Elde N.C."/>
            <person name="Turkewitz A.P."/>
            <person name="Asai D.J."/>
            <person name="Wilkes D.E."/>
            <person name="Wang Y."/>
            <person name="Cai H."/>
            <person name="Collins K."/>
            <person name="Stewart B.A."/>
            <person name="Lee S.R."/>
            <person name="Wilamowska K."/>
            <person name="Weinberg Z."/>
            <person name="Ruzzo W.L."/>
            <person name="Wloga D."/>
            <person name="Gaertig J."/>
            <person name="Frankel J."/>
            <person name="Tsao C.-C."/>
            <person name="Gorovsky M.A."/>
            <person name="Keeling P.J."/>
            <person name="Waller R.F."/>
            <person name="Patron N.J."/>
            <person name="Cherry J.M."/>
            <person name="Stover N.A."/>
            <person name="Krieger C.J."/>
            <person name="del Toro C."/>
            <person name="Ryder H.F."/>
            <person name="Williamson S.C."/>
            <person name="Barbeau R.A."/>
            <person name="Hamilton E.P."/>
            <person name="Orias E."/>
        </authorList>
    </citation>
    <scope>NUCLEOTIDE SEQUENCE [LARGE SCALE GENOMIC DNA]</scope>
    <source>
        <strain evidence="2">SB210</strain>
    </source>
</reference>
<protein>
    <submittedName>
        <fullName evidence="1">Uncharacterized protein</fullName>
    </submittedName>
</protein>
<keyword evidence="2" id="KW-1185">Reference proteome</keyword>
<dbReference type="EMBL" id="GG662763">
    <property type="protein sequence ID" value="EWS75353.1"/>
    <property type="molecule type" value="Genomic_DNA"/>
</dbReference>
<proteinExistence type="predicted"/>
<organism evidence="1 2">
    <name type="scientific">Tetrahymena thermophila (strain SB210)</name>
    <dbReference type="NCBI Taxonomy" id="312017"/>
    <lineage>
        <taxon>Eukaryota</taxon>
        <taxon>Sar</taxon>
        <taxon>Alveolata</taxon>
        <taxon>Ciliophora</taxon>
        <taxon>Intramacronucleata</taxon>
        <taxon>Oligohymenophorea</taxon>
        <taxon>Hymenostomatida</taxon>
        <taxon>Tetrahymenina</taxon>
        <taxon>Tetrahymenidae</taxon>
        <taxon>Tetrahymena</taxon>
    </lineage>
</organism>
<dbReference type="InParanoid" id="W7XF08"/>
<sequence length="77" mass="9583">MIKFSPLLNQIKEKKLIDMDNFKKICYQKQSEENQLFRKQYQDSRTFSKKQQKYKNLVSHIQIVYHQLVTYQKYIYN</sequence>
<dbReference type="GeneID" id="24440740"/>
<dbReference type="RefSeq" id="XP_012652113.1">
    <property type="nucleotide sequence ID" value="XM_012796659.1"/>
</dbReference>
<dbReference type="AlphaFoldDB" id="W7XF08"/>
<accession>W7XF08</accession>
<name>W7XF08_TETTS</name>
<evidence type="ECO:0000313" key="2">
    <source>
        <dbReference type="Proteomes" id="UP000009168"/>
    </source>
</evidence>